<feature type="domain" description="RNA polymerase sigma-70 region 2" evidence="5">
    <location>
        <begin position="4"/>
        <end position="66"/>
    </location>
</feature>
<organism evidence="7 8">
    <name type="scientific">Novosphingobium sediminicola</name>
    <dbReference type="NCBI Taxonomy" id="563162"/>
    <lineage>
        <taxon>Bacteria</taxon>
        <taxon>Pseudomonadati</taxon>
        <taxon>Pseudomonadota</taxon>
        <taxon>Alphaproteobacteria</taxon>
        <taxon>Sphingomonadales</taxon>
        <taxon>Sphingomonadaceae</taxon>
        <taxon>Novosphingobium</taxon>
    </lineage>
</organism>
<feature type="domain" description="RNA polymerase sigma factor 70 region 4 type 2" evidence="6">
    <location>
        <begin position="94"/>
        <end position="145"/>
    </location>
</feature>
<keyword evidence="3" id="KW-0731">Sigma factor</keyword>
<proteinExistence type="inferred from homology"/>
<dbReference type="InterPro" id="IPR013249">
    <property type="entry name" value="RNA_pol_sigma70_r4_t2"/>
</dbReference>
<dbReference type="InterPro" id="IPR007627">
    <property type="entry name" value="RNA_pol_sigma70_r2"/>
</dbReference>
<dbReference type="Gene3D" id="1.10.1740.10">
    <property type="match status" value="1"/>
</dbReference>
<evidence type="ECO:0000259" key="6">
    <source>
        <dbReference type="Pfam" id="PF08281"/>
    </source>
</evidence>
<evidence type="ECO:0000313" key="7">
    <source>
        <dbReference type="EMBL" id="MBB3957237.1"/>
    </source>
</evidence>
<dbReference type="InterPro" id="IPR039425">
    <property type="entry name" value="RNA_pol_sigma-70-like"/>
</dbReference>
<dbReference type="PANTHER" id="PTHR43133:SF25">
    <property type="entry name" value="RNA POLYMERASE SIGMA FACTOR RFAY-RELATED"/>
    <property type="match status" value="1"/>
</dbReference>
<evidence type="ECO:0000256" key="1">
    <source>
        <dbReference type="ARBA" id="ARBA00010641"/>
    </source>
</evidence>
<dbReference type="CDD" id="cd06171">
    <property type="entry name" value="Sigma70_r4"/>
    <property type="match status" value="1"/>
</dbReference>
<keyword evidence="4" id="KW-0804">Transcription</keyword>
<keyword evidence="2" id="KW-0805">Transcription regulation</keyword>
<dbReference type="InterPro" id="IPR013324">
    <property type="entry name" value="RNA_pol_sigma_r3/r4-like"/>
</dbReference>
<dbReference type="RefSeq" id="WP_246405115.1">
    <property type="nucleotide sequence ID" value="NZ_JACIDX010000020.1"/>
</dbReference>
<sequence>MAIMPYLDAAYTYARYLARDSAAAEDIVQEAFARALRAMGDCRGDEKAWLMAIVRHCHHDWRRARRHEWPAQTEDDREDPSAMNAMESHVTAREMRGLIEQLPEPFREALVLRELQEMSYREIARITGAPLGTVMSRLARARAMLAGLVLAPEDGETRPGTQEKRS</sequence>
<dbReference type="SUPFAM" id="SSF88946">
    <property type="entry name" value="Sigma2 domain of RNA polymerase sigma factors"/>
    <property type="match status" value="1"/>
</dbReference>
<comment type="caution">
    <text evidence="7">The sequence shown here is derived from an EMBL/GenBank/DDBJ whole genome shotgun (WGS) entry which is preliminary data.</text>
</comment>
<evidence type="ECO:0000259" key="5">
    <source>
        <dbReference type="Pfam" id="PF04542"/>
    </source>
</evidence>
<dbReference type="GO" id="GO:0003677">
    <property type="term" value="F:DNA binding"/>
    <property type="evidence" value="ECO:0007669"/>
    <property type="project" value="InterPro"/>
</dbReference>
<accession>A0A7W6G9N3</accession>
<dbReference type="SUPFAM" id="SSF88659">
    <property type="entry name" value="Sigma3 and sigma4 domains of RNA polymerase sigma factors"/>
    <property type="match status" value="1"/>
</dbReference>
<dbReference type="GO" id="GO:0016987">
    <property type="term" value="F:sigma factor activity"/>
    <property type="evidence" value="ECO:0007669"/>
    <property type="project" value="UniProtKB-KW"/>
</dbReference>
<protein>
    <submittedName>
        <fullName evidence="7">RNA polymerase sigma-70 factor (ECF subfamily)</fullName>
    </submittedName>
</protein>
<dbReference type="GO" id="GO:0006352">
    <property type="term" value="P:DNA-templated transcription initiation"/>
    <property type="evidence" value="ECO:0007669"/>
    <property type="project" value="InterPro"/>
</dbReference>
<name>A0A7W6G9N3_9SPHN</name>
<dbReference type="InterPro" id="IPR014284">
    <property type="entry name" value="RNA_pol_sigma-70_dom"/>
</dbReference>
<dbReference type="EMBL" id="JACIDX010000020">
    <property type="protein sequence ID" value="MBB3957237.1"/>
    <property type="molecule type" value="Genomic_DNA"/>
</dbReference>
<gene>
    <name evidence="7" type="ORF">GGR38_004211</name>
</gene>
<dbReference type="InterPro" id="IPR036388">
    <property type="entry name" value="WH-like_DNA-bd_sf"/>
</dbReference>
<dbReference type="Pfam" id="PF08281">
    <property type="entry name" value="Sigma70_r4_2"/>
    <property type="match status" value="1"/>
</dbReference>
<evidence type="ECO:0000256" key="3">
    <source>
        <dbReference type="ARBA" id="ARBA00023082"/>
    </source>
</evidence>
<reference evidence="7 8" key="1">
    <citation type="submission" date="2020-08" db="EMBL/GenBank/DDBJ databases">
        <title>Genomic Encyclopedia of Type Strains, Phase IV (KMG-IV): sequencing the most valuable type-strain genomes for metagenomic binning, comparative biology and taxonomic classification.</title>
        <authorList>
            <person name="Goeker M."/>
        </authorList>
    </citation>
    <scope>NUCLEOTIDE SEQUENCE [LARGE SCALE GENOMIC DNA]</scope>
    <source>
        <strain evidence="7 8">DSM 27057</strain>
    </source>
</reference>
<dbReference type="InterPro" id="IPR013325">
    <property type="entry name" value="RNA_pol_sigma_r2"/>
</dbReference>
<dbReference type="Gene3D" id="1.10.10.10">
    <property type="entry name" value="Winged helix-like DNA-binding domain superfamily/Winged helix DNA-binding domain"/>
    <property type="match status" value="1"/>
</dbReference>
<evidence type="ECO:0000256" key="4">
    <source>
        <dbReference type="ARBA" id="ARBA00023163"/>
    </source>
</evidence>
<keyword evidence="8" id="KW-1185">Reference proteome</keyword>
<evidence type="ECO:0000313" key="8">
    <source>
        <dbReference type="Proteomes" id="UP000548867"/>
    </source>
</evidence>
<evidence type="ECO:0000256" key="2">
    <source>
        <dbReference type="ARBA" id="ARBA00023015"/>
    </source>
</evidence>
<dbReference type="AlphaFoldDB" id="A0A7W6G9N3"/>
<dbReference type="Proteomes" id="UP000548867">
    <property type="component" value="Unassembled WGS sequence"/>
</dbReference>
<dbReference type="Pfam" id="PF04542">
    <property type="entry name" value="Sigma70_r2"/>
    <property type="match status" value="1"/>
</dbReference>
<dbReference type="PANTHER" id="PTHR43133">
    <property type="entry name" value="RNA POLYMERASE ECF-TYPE SIGMA FACTO"/>
    <property type="match status" value="1"/>
</dbReference>
<comment type="similarity">
    <text evidence="1">Belongs to the sigma-70 factor family. ECF subfamily.</text>
</comment>
<dbReference type="NCBIfam" id="TIGR02937">
    <property type="entry name" value="sigma70-ECF"/>
    <property type="match status" value="1"/>
</dbReference>